<dbReference type="Gene3D" id="1.10.630.10">
    <property type="entry name" value="Cytochrome P450"/>
    <property type="match status" value="1"/>
</dbReference>
<dbReference type="InterPro" id="IPR001128">
    <property type="entry name" value="Cyt_P450"/>
</dbReference>
<dbReference type="GO" id="GO:0020037">
    <property type="term" value="F:heme binding"/>
    <property type="evidence" value="ECO:0007669"/>
    <property type="project" value="InterPro"/>
</dbReference>
<dbReference type="CDD" id="cd11058">
    <property type="entry name" value="CYP60B-like"/>
    <property type="match status" value="1"/>
</dbReference>
<protein>
    <submittedName>
        <fullName evidence="10">Cytochrome P450</fullName>
    </submittedName>
</protein>
<dbReference type="PRINTS" id="PR00385">
    <property type="entry name" value="P450"/>
</dbReference>
<comment type="cofactor">
    <cofactor evidence="1 8">
        <name>heme</name>
        <dbReference type="ChEBI" id="CHEBI:30413"/>
    </cofactor>
</comment>
<keyword evidence="7 9" id="KW-0503">Monooxygenase</keyword>
<keyword evidence="11" id="KW-1185">Reference proteome</keyword>
<keyword evidence="3 8" id="KW-0349">Heme</keyword>
<evidence type="ECO:0000256" key="6">
    <source>
        <dbReference type="ARBA" id="ARBA00023004"/>
    </source>
</evidence>
<evidence type="ECO:0000256" key="4">
    <source>
        <dbReference type="ARBA" id="ARBA00022723"/>
    </source>
</evidence>
<dbReference type="InterPro" id="IPR017972">
    <property type="entry name" value="Cyt_P450_CS"/>
</dbReference>
<dbReference type="EMBL" id="MU860396">
    <property type="protein sequence ID" value="KAK4234237.1"/>
    <property type="molecule type" value="Genomic_DNA"/>
</dbReference>
<dbReference type="InterPro" id="IPR050121">
    <property type="entry name" value="Cytochrome_P450_monoxygenase"/>
</dbReference>
<sequence>MALLGLSLGQIIALGLASLTLYILSHIIYNLFLHPLRGYPGPLLMRATRWGYNARLMSGTLPFDMLALHRRYGPMVRVAPNELAFSDPQAWKDIMGHHHSGGNSGNEQVVAVAGARAGAEMEKWDKFYLPIERVPRDIVNAGREEHALLRRTMAHGFSDRSMREQQPLIKGYIDLLIRRLRERAEDGEKAVDMAAWYNYTAFDVIGDLAFGESFGCLDNSDYHPWVKAIFELARTGIVFQILAHYPILTRLLLSLIPAKLMEERERHMQMTLAKLKRRMQAGKERADLVEGLLKRADEWGLTLEKLQANSSILIIGGSETTATVLSGVTFLLLTNPEAMKKLTREIRGAFKSEDEIDFVSVSTLPYLLACIDEALRIYPPVPIGLPRVVPKGGASIAGNYVPEKTVVAIHQWAMYHNDENFKDPFAYRPERWLGDPAFASDRKDAFQPFHLGPRNCLGRNLAYVEMRLSLARVLWNFDLRIAEESLDWMRKQRIYNFWEKGKLNVYLTPVVR</sequence>
<comment type="similarity">
    <text evidence="2 9">Belongs to the cytochrome P450 family.</text>
</comment>
<proteinExistence type="inferred from homology"/>
<evidence type="ECO:0000256" key="2">
    <source>
        <dbReference type="ARBA" id="ARBA00010617"/>
    </source>
</evidence>
<evidence type="ECO:0000313" key="10">
    <source>
        <dbReference type="EMBL" id="KAK4234237.1"/>
    </source>
</evidence>
<dbReference type="Proteomes" id="UP001303760">
    <property type="component" value="Unassembled WGS sequence"/>
</dbReference>
<reference evidence="10" key="2">
    <citation type="submission" date="2023-05" db="EMBL/GenBank/DDBJ databases">
        <authorList>
            <consortium name="Lawrence Berkeley National Laboratory"/>
            <person name="Steindorff A."/>
            <person name="Hensen N."/>
            <person name="Bonometti L."/>
            <person name="Westerberg I."/>
            <person name="Brannstrom I.O."/>
            <person name="Guillou S."/>
            <person name="Cros-Aarteil S."/>
            <person name="Calhoun S."/>
            <person name="Haridas S."/>
            <person name="Kuo A."/>
            <person name="Mondo S."/>
            <person name="Pangilinan J."/>
            <person name="Riley R."/>
            <person name="Labutti K."/>
            <person name="Andreopoulos B."/>
            <person name="Lipzen A."/>
            <person name="Chen C."/>
            <person name="Yanf M."/>
            <person name="Daum C."/>
            <person name="Ng V."/>
            <person name="Clum A."/>
            <person name="Ohm R."/>
            <person name="Martin F."/>
            <person name="Silar P."/>
            <person name="Natvig D."/>
            <person name="Lalanne C."/>
            <person name="Gautier V."/>
            <person name="Ament-Velasquez S.L."/>
            <person name="Kruys A."/>
            <person name="Hutchinson M.I."/>
            <person name="Powell A.J."/>
            <person name="Barry K."/>
            <person name="Miller A.N."/>
            <person name="Grigoriev I.V."/>
            <person name="Debuchy R."/>
            <person name="Gladieux P."/>
            <person name="Thoren M.H."/>
            <person name="Johannesson H."/>
        </authorList>
    </citation>
    <scope>NUCLEOTIDE SEQUENCE</scope>
    <source>
        <strain evidence="10">CBS 532.94</strain>
    </source>
</reference>
<dbReference type="GO" id="GO:0004497">
    <property type="term" value="F:monooxygenase activity"/>
    <property type="evidence" value="ECO:0007669"/>
    <property type="project" value="UniProtKB-KW"/>
</dbReference>
<evidence type="ECO:0000256" key="8">
    <source>
        <dbReference type="PIRSR" id="PIRSR602401-1"/>
    </source>
</evidence>
<dbReference type="Pfam" id="PF00067">
    <property type="entry name" value="p450"/>
    <property type="match status" value="1"/>
</dbReference>
<keyword evidence="5 9" id="KW-0560">Oxidoreductase</keyword>
<evidence type="ECO:0000256" key="9">
    <source>
        <dbReference type="RuleBase" id="RU000461"/>
    </source>
</evidence>
<evidence type="ECO:0000256" key="3">
    <source>
        <dbReference type="ARBA" id="ARBA00022617"/>
    </source>
</evidence>
<dbReference type="GO" id="GO:0016705">
    <property type="term" value="F:oxidoreductase activity, acting on paired donors, with incorporation or reduction of molecular oxygen"/>
    <property type="evidence" value="ECO:0007669"/>
    <property type="project" value="InterPro"/>
</dbReference>
<dbReference type="PROSITE" id="PS00086">
    <property type="entry name" value="CYTOCHROME_P450"/>
    <property type="match status" value="1"/>
</dbReference>
<dbReference type="GO" id="GO:0009403">
    <property type="term" value="P:toxin biosynthetic process"/>
    <property type="evidence" value="ECO:0007669"/>
    <property type="project" value="UniProtKB-ARBA"/>
</dbReference>
<gene>
    <name evidence="10" type="ORF">C8A03DRAFT_47378</name>
</gene>
<evidence type="ECO:0000256" key="5">
    <source>
        <dbReference type="ARBA" id="ARBA00023002"/>
    </source>
</evidence>
<evidence type="ECO:0000256" key="7">
    <source>
        <dbReference type="ARBA" id="ARBA00023033"/>
    </source>
</evidence>
<organism evidence="10 11">
    <name type="scientific">Achaetomium macrosporum</name>
    <dbReference type="NCBI Taxonomy" id="79813"/>
    <lineage>
        <taxon>Eukaryota</taxon>
        <taxon>Fungi</taxon>
        <taxon>Dikarya</taxon>
        <taxon>Ascomycota</taxon>
        <taxon>Pezizomycotina</taxon>
        <taxon>Sordariomycetes</taxon>
        <taxon>Sordariomycetidae</taxon>
        <taxon>Sordariales</taxon>
        <taxon>Chaetomiaceae</taxon>
        <taxon>Achaetomium</taxon>
    </lineage>
</organism>
<dbReference type="InterPro" id="IPR002401">
    <property type="entry name" value="Cyt_P450_E_grp-I"/>
</dbReference>
<dbReference type="SUPFAM" id="SSF48264">
    <property type="entry name" value="Cytochrome P450"/>
    <property type="match status" value="1"/>
</dbReference>
<evidence type="ECO:0000313" key="11">
    <source>
        <dbReference type="Proteomes" id="UP001303760"/>
    </source>
</evidence>
<keyword evidence="4 8" id="KW-0479">Metal-binding</keyword>
<dbReference type="FunFam" id="1.10.630.10:FF:000047">
    <property type="entry name" value="Cytochrome P450 monooxygenase"/>
    <property type="match status" value="1"/>
</dbReference>
<name>A0AAN7C384_9PEZI</name>
<dbReference type="PRINTS" id="PR00463">
    <property type="entry name" value="EP450I"/>
</dbReference>
<feature type="binding site" description="axial binding residue" evidence="8">
    <location>
        <position position="456"/>
    </location>
    <ligand>
        <name>heme</name>
        <dbReference type="ChEBI" id="CHEBI:30413"/>
    </ligand>
    <ligandPart>
        <name>Fe</name>
        <dbReference type="ChEBI" id="CHEBI:18248"/>
    </ligandPart>
</feature>
<dbReference type="InterPro" id="IPR036396">
    <property type="entry name" value="Cyt_P450_sf"/>
</dbReference>
<accession>A0AAN7C384</accession>
<dbReference type="PANTHER" id="PTHR24305:SF230">
    <property type="entry name" value="P450, PUTATIVE (EUROFUNG)-RELATED"/>
    <property type="match status" value="1"/>
</dbReference>
<dbReference type="PANTHER" id="PTHR24305">
    <property type="entry name" value="CYTOCHROME P450"/>
    <property type="match status" value="1"/>
</dbReference>
<keyword evidence="6 8" id="KW-0408">Iron</keyword>
<reference evidence="10" key="1">
    <citation type="journal article" date="2023" name="Mol. Phylogenet. Evol.">
        <title>Genome-scale phylogeny and comparative genomics of the fungal order Sordariales.</title>
        <authorList>
            <person name="Hensen N."/>
            <person name="Bonometti L."/>
            <person name="Westerberg I."/>
            <person name="Brannstrom I.O."/>
            <person name="Guillou S."/>
            <person name="Cros-Aarteil S."/>
            <person name="Calhoun S."/>
            <person name="Haridas S."/>
            <person name="Kuo A."/>
            <person name="Mondo S."/>
            <person name="Pangilinan J."/>
            <person name="Riley R."/>
            <person name="LaButti K."/>
            <person name="Andreopoulos B."/>
            <person name="Lipzen A."/>
            <person name="Chen C."/>
            <person name="Yan M."/>
            <person name="Daum C."/>
            <person name="Ng V."/>
            <person name="Clum A."/>
            <person name="Steindorff A."/>
            <person name="Ohm R.A."/>
            <person name="Martin F."/>
            <person name="Silar P."/>
            <person name="Natvig D.O."/>
            <person name="Lalanne C."/>
            <person name="Gautier V."/>
            <person name="Ament-Velasquez S.L."/>
            <person name="Kruys A."/>
            <person name="Hutchinson M.I."/>
            <person name="Powell A.J."/>
            <person name="Barry K."/>
            <person name="Miller A.N."/>
            <person name="Grigoriev I.V."/>
            <person name="Debuchy R."/>
            <person name="Gladieux P."/>
            <person name="Hiltunen Thoren M."/>
            <person name="Johannesson H."/>
        </authorList>
    </citation>
    <scope>NUCLEOTIDE SEQUENCE</scope>
    <source>
        <strain evidence="10">CBS 532.94</strain>
    </source>
</reference>
<evidence type="ECO:0000256" key="1">
    <source>
        <dbReference type="ARBA" id="ARBA00001971"/>
    </source>
</evidence>
<dbReference type="AlphaFoldDB" id="A0AAN7C384"/>
<dbReference type="GO" id="GO:0005506">
    <property type="term" value="F:iron ion binding"/>
    <property type="evidence" value="ECO:0007669"/>
    <property type="project" value="InterPro"/>
</dbReference>
<comment type="caution">
    <text evidence="10">The sequence shown here is derived from an EMBL/GenBank/DDBJ whole genome shotgun (WGS) entry which is preliminary data.</text>
</comment>